<dbReference type="PROSITE" id="PS00397">
    <property type="entry name" value="RECOMBINASES_1"/>
    <property type="match status" value="1"/>
</dbReference>
<comment type="caution">
    <text evidence="8">The sequence shown here is derived from an EMBL/GenBank/DDBJ whole genome shotgun (WGS) entry which is preliminary data.</text>
</comment>
<name>A0ABU5ZLA2_9BACL</name>
<dbReference type="PANTHER" id="PTHR30461:SF23">
    <property type="entry name" value="DNA RECOMBINASE-RELATED"/>
    <property type="match status" value="1"/>
</dbReference>
<evidence type="ECO:0000259" key="7">
    <source>
        <dbReference type="PROSITE" id="PS51737"/>
    </source>
</evidence>
<feature type="active site" description="O-(5'-phospho-DNA)-serine intermediate" evidence="4">
    <location>
        <position position="10"/>
    </location>
</feature>
<dbReference type="InterPro" id="IPR006118">
    <property type="entry name" value="Recombinase_CS"/>
</dbReference>
<dbReference type="InterPro" id="IPR011109">
    <property type="entry name" value="DNA_bind_recombinase_dom"/>
</dbReference>
<evidence type="ECO:0000256" key="4">
    <source>
        <dbReference type="PROSITE-ProRule" id="PRU10137"/>
    </source>
</evidence>
<dbReference type="InterPro" id="IPR006119">
    <property type="entry name" value="Resolv_N"/>
</dbReference>
<feature type="domain" description="Recombinase" evidence="7">
    <location>
        <begin position="157"/>
        <end position="277"/>
    </location>
</feature>
<dbReference type="Gene3D" id="3.90.1750.20">
    <property type="entry name" value="Putative Large Serine Recombinase, Chain B, Domain 2"/>
    <property type="match status" value="1"/>
</dbReference>
<keyword evidence="5" id="KW-0175">Coiled coil</keyword>
<evidence type="ECO:0000256" key="3">
    <source>
        <dbReference type="ARBA" id="ARBA00023172"/>
    </source>
</evidence>
<sequence>MRVAAYVRVSTDEQADKGNSLLEQKERLEAYCKAMGWNRPMFFEDDGFSAKDMRRPDAQKMIERVKNNEFEIVLTSKLDRMSRNLLDMLQFVKLLEEHNCSYVSASEGFDTSTAVGRMVLQLLAAFAEFERERISERVKDNMMSLARNTDKAITLPCYGYDIVEGKYEINDIEAQYVKLMFELAEEGHGHRMIAKRLNEAGAATKRGKLWDQTNVKRLMRTETIAGIMIYNKRQNKNGKMTMRDKKDWIIKNDNHPAIINHERFDRVQEIFKTRSVAHKHAENETYLLTGLVKCKYCGKNMKGNTSRHKNKYGEYTYFRYICSSYVAGYGCKHHAVHRDDLEEQIVERIKMVATSSENQIKMVIAPSRSFDDEIKELKNQLSKINKKMQKQIEAYENDLISAEDLKAARERVDLERTELNVQLKKLENRKGNEIDIKQKAKDLLGDITGIDRVKSKNAIRLLIDHIIVENDQASVVWRS</sequence>
<dbReference type="Gene3D" id="6.10.250.10">
    <property type="match status" value="1"/>
</dbReference>
<keyword evidence="2" id="KW-0238">DNA-binding</keyword>
<keyword evidence="9" id="KW-1185">Reference proteome</keyword>
<organism evidence="8 9">
    <name type="scientific">Ferviditalea candida</name>
    <dbReference type="NCBI Taxonomy" id="3108399"/>
    <lineage>
        <taxon>Bacteria</taxon>
        <taxon>Bacillati</taxon>
        <taxon>Bacillota</taxon>
        <taxon>Bacilli</taxon>
        <taxon>Bacillales</taxon>
        <taxon>Paenibacillaceae</taxon>
        <taxon>Ferviditalea</taxon>
    </lineage>
</organism>
<dbReference type="CDD" id="cd03768">
    <property type="entry name" value="SR_ResInv"/>
    <property type="match status" value="1"/>
</dbReference>
<dbReference type="InterPro" id="IPR036162">
    <property type="entry name" value="Resolvase-like_N_sf"/>
</dbReference>
<keyword evidence="1" id="KW-0229">DNA integration</keyword>
<feature type="coiled-coil region" evidence="5">
    <location>
        <begin position="367"/>
        <end position="429"/>
    </location>
</feature>
<dbReference type="PANTHER" id="PTHR30461">
    <property type="entry name" value="DNA-INVERTASE FROM LAMBDOID PROPHAGE"/>
    <property type="match status" value="1"/>
</dbReference>
<dbReference type="RefSeq" id="WP_371755169.1">
    <property type="nucleotide sequence ID" value="NZ_JAYJLD010000027.1"/>
</dbReference>
<dbReference type="InterPro" id="IPR038109">
    <property type="entry name" value="DNA_bind_recomb_sf"/>
</dbReference>
<protein>
    <submittedName>
        <fullName evidence="8">Recombinase family protein</fullName>
    </submittedName>
</protein>
<dbReference type="EMBL" id="JAYJLD010000027">
    <property type="protein sequence ID" value="MEB3103042.1"/>
    <property type="molecule type" value="Genomic_DNA"/>
</dbReference>
<keyword evidence="3" id="KW-0233">DNA recombination</keyword>
<dbReference type="Pfam" id="PF13408">
    <property type="entry name" value="Zn_ribbon_recom"/>
    <property type="match status" value="1"/>
</dbReference>
<dbReference type="SMART" id="SM00857">
    <property type="entry name" value="Resolvase"/>
    <property type="match status" value="1"/>
</dbReference>
<dbReference type="Gene3D" id="3.40.50.1390">
    <property type="entry name" value="Resolvase, N-terminal catalytic domain"/>
    <property type="match status" value="1"/>
</dbReference>
<dbReference type="SUPFAM" id="SSF53041">
    <property type="entry name" value="Resolvase-like"/>
    <property type="match status" value="1"/>
</dbReference>
<dbReference type="Pfam" id="PF00239">
    <property type="entry name" value="Resolvase"/>
    <property type="match status" value="1"/>
</dbReference>
<dbReference type="Proteomes" id="UP001310386">
    <property type="component" value="Unassembled WGS sequence"/>
</dbReference>
<gene>
    <name evidence="8" type="ORF">VF724_15405</name>
</gene>
<dbReference type="PROSITE" id="PS51737">
    <property type="entry name" value="RECOMBINASE_DNA_BIND"/>
    <property type="match status" value="1"/>
</dbReference>
<feature type="domain" description="Resolvase/invertase-type recombinase catalytic" evidence="6">
    <location>
        <begin position="2"/>
        <end position="149"/>
    </location>
</feature>
<dbReference type="InterPro" id="IPR025827">
    <property type="entry name" value="Zn_ribbon_recom_dom"/>
</dbReference>
<proteinExistence type="predicted"/>
<evidence type="ECO:0000256" key="1">
    <source>
        <dbReference type="ARBA" id="ARBA00022908"/>
    </source>
</evidence>
<evidence type="ECO:0000256" key="5">
    <source>
        <dbReference type="SAM" id="Coils"/>
    </source>
</evidence>
<evidence type="ECO:0000256" key="2">
    <source>
        <dbReference type="ARBA" id="ARBA00023125"/>
    </source>
</evidence>
<reference evidence="8" key="1">
    <citation type="submission" date="2023-12" db="EMBL/GenBank/DDBJ databases">
        <title>Fervidustalea candida gen. nov., sp. nov., a novel member of the family Paenibacillaceae isolated from a geothermal area.</title>
        <authorList>
            <person name="Li W.-J."/>
            <person name="Jiao J.-Y."/>
            <person name="Chen Y."/>
        </authorList>
    </citation>
    <scope>NUCLEOTIDE SEQUENCE</scope>
    <source>
        <strain evidence="8">SYSU GA230002</strain>
    </source>
</reference>
<accession>A0ABU5ZLA2</accession>
<dbReference type="PROSITE" id="PS51736">
    <property type="entry name" value="RECOMBINASES_3"/>
    <property type="match status" value="1"/>
</dbReference>
<dbReference type="InterPro" id="IPR050639">
    <property type="entry name" value="SSR_resolvase"/>
</dbReference>
<evidence type="ECO:0000259" key="6">
    <source>
        <dbReference type="PROSITE" id="PS51736"/>
    </source>
</evidence>
<evidence type="ECO:0000313" key="8">
    <source>
        <dbReference type="EMBL" id="MEB3103042.1"/>
    </source>
</evidence>
<evidence type="ECO:0000313" key="9">
    <source>
        <dbReference type="Proteomes" id="UP001310386"/>
    </source>
</evidence>
<dbReference type="Pfam" id="PF07508">
    <property type="entry name" value="Recombinase"/>
    <property type="match status" value="1"/>
</dbReference>